<dbReference type="GeneID" id="301043257"/>
<proteinExistence type="predicted"/>
<dbReference type="Proteomes" id="UP000294239">
    <property type="component" value="Unassembled WGS sequence"/>
</dbReference>
<organism evidence="1 2">
    <name type="scientific">Agrobacterium cavarae</name>
    <dbReference type="NCBI Taxonomy" id="2528239"/>
    <lineage>
        <taxon>Bacteria</taxon>
        <taxon>Pseudomonadati</taxon>
        <taxon>Pseudomonadota</taxon>
        <taxon>Alphaproteobacteria</taxon>
        <taxon>Hyphomicrobiales</taxon>
        <taxon>Rhizobiaceae</taxon>
        <taxon>Rhizobium/Agrobacterium group</taxon>
        <taxon>Agrobacterium</taxon>
    </lineage>
</organism>
<dbReference type="Gene3D" id="3.90.550.10">
    <property type="entry name" value="Spore Coat Polysaccharide Biosynthesis Protein SpsA, Chain A"/>
    <property type="match status" value="1"/>
</dbReference>
<reference evidence="1 2" key="1">
    <citation type="submission" date="2019-02" db="EMBL/GenBank/DDBJ databases">
        <title>Current taxonomic status of genus Agrobacterium and description of Agrobacterium cavarae sp. nov. isolated from maize roots.</title>
        <authorList>
            <person name="Flores-Felix J.D."/>
            <person name="Menendez E."/>
            <person name="Ramirez-Bahena M.H."/>
            <person name="Garcia-Fraile P."/>
            <person name="Velazquez E."/>
        </authorList>
    </citation>
    <scope>NUCLEOTIDE SEQUENCE [LARGE SCALE GENOMIC DNA]</scope>
    <source>
        <strain evidence="1 2">RZME10</strain>
    </source>
</reference>
<dbReference type="RefSeq" id="WP_130979090.1">
    <property type="nucleotide sequence ID" value="NZ_SISF01000033.1"/>
</dbReference>
<keyword evidence="2" id="KW-1185">Reference proteome</keyword>
<sequence length="246" mass="28885">MPTIDICLVAGRRPDLLKTTLQSFSASVFENFDVANFYANIDPIFGGTDDEKRTQDVIRSFFPDAHITTPENPNFCTAVRRNWLSTQSPFVFHLEDDWVVNEKIFSAEILEIFSNKDVAQVSLNHFYKNWNYKHGPYHRQWPRWKVLGIKFKLGFSFPCFTTSPSFLRGDFARKAGALMDERFDPEKQFHNDVNRPLKKFIKPYKNFIYGERKPYVITDTGRNWRDERKIKKTLVNSTSSWETTES</sequence>
<evidence type="ECO:0000313" key="1">
    <source>
        <dbReference type="EMBL" id="TBN09273.1"/>
    </source>
</evidence>
<evidence type="ECO:0008006" key="3">
    <source>
        <dbReference type="Google" id="ProtNLM"/>
    </source>
</evidence>
<dbReference type="InterPro" id="IPR029044">
    <property type="entry name" value="Nucleotide-diphossugar_trans"/>
</dbReference>
<protein>
    <recommendedName>
        <fullName evidence="3">Glycosyltransferase 2-like domain-containing protein</fullName>
    </recommendedName>
</protein>
<dbReference type="SUPFAM" id="SSF53448">
    <property type="entry name" value="Nucleotide-diphospho-sugar transferases"/>
    <property type="match status" value="1"/>
</dbReference>
<gene>
    <name evidence="1" type="ORF">EYC79_18925</name>
</gene>
<name>A0ABY1Y5I3_9HYPH</name>
<accession>A0ABY1Y5I3</accession>
<comment type="caution">
    <text evidence="1">The sequence shown here is derived from an EMBL/GenBank/DDBJ whole genome shotgun (WGS) entry which is preliminary data.</text>
</comment>
<dbReference type="EMBL" id="SISF01000033">
    <property type="protein sequence ID" value="TBN09273.1"/>
    <property type="molecule type" value="Genomic_DNA"/>
</dbReference>
<evidence type="ECO:0000313" key="2">
    <source>
        <dbReference type="Proteomes" id="UP000294239"/>
    </source>
</evidence>